<name>A0A1I5LXW3_9BACT</name>
<proteinExistence type="predicted"/>
<accession>A0A1I5LXW3</accession>
<sequence>MDRKNLALVDTKQINEMIDELRYLEGTLIPLLGENSSLIKRLENIAVQLDNANSNLDKLIGDKLNESLTDITMVNKLLFYTIVSDPEALEDSVSFAKKVKDKNFLEWLKQKGL</sequence>
<keyword evidence="3" id="KW-1185">Reference proteome</keyword>
<dbReference type="STRING" id="223786.SAMN05216234_10470"/>
<evidence type="ECO:0000256" key="1">
    <source>
        <dbReference type="SAM" id="Coils"/>
    </source>
</evidence>
<evidence type="ECO:0000313" key="3">
    <source>
        <dbReference type="Proteomes" id="UP000199227"/>
    </source>
</evidence>
<protein>
    <submittedName>
        <fullName evidence="2">Uncharacterized protein</fullName>
    </submittedName>
</protein>
<dbReference type="RefSeq" id="WP_092910819.1">
    <property type="nucleotide sequence ID" value="NZ_FOXB01000004.1"/>
</dbReference>
<dbReference type="AlphaFoldDB" id="A0A1I5LXW3"/>
<dbReference type="EMBL" id="FOXB01000004">
    <property type="protein sequence ID" value="SFP02070.1"/>
    <property type="molecule type" value="Genomic_DNA"/>
</dbReference>
<feature type="coiled-coil region" evidence="1">
    <location>
        <begin position="35"/>
        <end position="62"/>
    </location>
</feature>
<evidence type="ECO:0000313" key="2">
    <source>
        <dbReference type="EMBL" id="SFP02070.1"/>
    </source>
</evidence>
<keyword evidence="1" id="KW-0175">Coiled coil</keyword>
<gene>
    <name evidence="2" type="ORF">SAMN05216234_10470</name>
</gene>
<reference evidence="2 3" key="1">
    <citation type="submission" date="2016-10" db="EMBL/GenBank/DDBJ databases">
        <authorList>
            <person name="de Groot N.N."/>
        </authorList>
    </citation>
    <scope>NUCLEOTIDE SEQUENCE [LARGE SCALE GENOMIC DNA]</scope>
    <source>
        <strain evidence="2 3">EP1-55-1</strain>
    </source>
</reference>
<dbReference type="Proteomes" id="UP000199227">
    <property type="component" value="Unassembled WGS sequence"/>
</dbReference>
<organism evidence="2 3">
    <name type="scientific">Hydrogenimonas thermophila</name>
    <dbReference type="NCBI Taxonomy" id="223786"/>
    <lineage>
        <taxon>Bacteria</taxon>
        <taxon>Pseudomonadati</taxon>
        <taxon>Campylobacterota</taxon>
        <taxon>Epsilonproteobacteria</taxon>
        <taxon>Campylobacterales</taxon>
        <taxon>Hydrogenimonadaceae</taxon>
        <taxon>Hydrogenimonas</taxon>
    </lineage>
</organism>